<dbReference type="InterPro" id="IPR000477">
    <property type="entry name" value="RT_dom"/>
</dbReference>
<dbReference type="EMBL" id="NGPX01000024">
    <property type="protein sequence ID" value="OYS93751.1"/>
    <property type="molecule type" value="Genomic_DNA"/>
</dbReference>
<evidence type="ECO:0000259" key="1">
    <source>
        <dbReference type="PROSITE" id="PS50878"/>
    </source>
</evidence>
<sequence>MQNGQTNGIPQGSKVFDLIAELVLRYSDSKLVKKLHAENIERPFKILRYRDDYRIFANNKETIDKIVKELSFISAELNMHFNNTKTRLSTDIISSSIKPDKMYWVDYESLMKSSEISDQKKLLMIYKLTTKFHNTGSVKKDLIANRKKLRRKYNIILEYYRYAYILSIFKATNPLKAAKNIFGEIVDDKIRNYEVGDLFQLCNSINSRFGQIETFEVEKLRKKLKSCINKNRNSNNQLSLRIVNELLRGNISFIQALFKKSFYSISELKDSFEKYFENGNSNKFIQEEFETLINKQQNDYHQIAAILTMIGVRSPKHIDTVVSCLSVLCDTLNDKKDKKFFIDNDMVAFNERLKNMPNSEYMQLWMQRFFLGNSVLEKLIDSGNNKLLNAVSQGGTGYDFWNMEWLNEIDRDNNLRVDASIINKHKLEEVKSIIKINEEDDYE</sequence>
<reference evidence="2 3" key="1">
    <citation type="submission" date="2017-05" db="EMBL/GenBank/DDBJ databases">
        <authorList>
            <person name="Lin X.B."/>
            <person name="Stothard P."/>
            <person name="Tasseva G."/>
            <person name="Walter J."/>
        </authorList>
    </citation>
    <scope>NUCLEOTIDE SEQUENCE [LARGE SCALE GENOMIC DNA]</scope>
    <source>
        <strain evidence="2 3">105n</strain>
    </source>
</reference>
<dbReference type="RefSeq" id="WP_094566556.1">
    <property type="nucleotide sequence ID" value="NZ_NGPX01000024.1"/>
</dbReference>
<evidence type="ECO:0000313" key="2">
    <source>
        <dbReference type="EMBL" id="OYS93751.1"/>
    </source>
</evidence>
<name>A0AB73PFR9_LIMRT</name>
<proteinExistence type="predicted"/>
<comment type="caution">
    <text evidence="2">The sequence shown here is derived from an EMBL/GenBank/DDBJ whole genome shotgun (WGS) entry which is preliminary data.</text>
</comment>
<accession>A0AB73PFR9</accession>
<gene>
    <name evidence="2" type="ORF">CBG15_05515</name>
</gene>
<feature type="domain" description="Reverse transcriptase" evidence="1">
    <location>
        <begin position="1"/>
        <end position="109"/>
    </location>
</feature>
<protein>
    <recommendedName>
        <fullName evidence="1">Reverse transcriptase domain-containing protein</fullName>
    </recommendedName>
</protein>
<dbReference type="PROSITE" id="PS50878">
    <property type="entry name" value="RT_POL"/>
    <property type="match status" value="1"/>
</dbReference>
<dbReference type="Proteomes" id="UP000216681">
    <property type="component" value="Unassembled WGS sequence"/>
</dbReference>
<dbReference type="CDD" id="cd01646">
    <property type="entry name" value="RT_Bac_retron_I"/>
    <property type="match status" value="1"/>
</dbReference>
<organism evidence="2 3">
    <name type="scientific">Limosilactobacillus reuteri</name>
    <name type="common">Lactobacillus reuteri</name>
    <dbReference type="NCBI Taxonomy" id="1598"/>
    <lineage>
        <taxon>Bacteria</taxon>
        <taxon>Bacillati</taxon>
        <taxon>Bacillota</taxon>
        <taxon>Bacilli</taxon>
        <taxon>Lactobacillales</taxon>
        <taxon>Lactobacillaceae</taxon>
        <taxon>Limosilactobacillus</taxon>
    </lineage>
</organism>
<evidence type="ECO:0000313" key="3">
    <source>
        <dbReference type="Proteomes" id="UP000216681"/>
    </source>
</evidence>
<dbReference type="AlphaFoldDB" id="A0AB73PFR9"/>
<reference evidence="2 3" key="2">
    <citation type="submission" date="2017-09" db="EMBL/GenBank/DDBJ databases">
        <title>Tripartite evolution among Lactobacillus johnsonii, Lactobacillus taiwanensis, Lactobacillus reuteri and their rodent host.</title>
        <authorList>
            <person name="Wang T."/>
            <person name="Knowles S."/>
            <person name="Cheng C."/>
        </authorList>
    </citation>
    <scope>NUCLEOTIDE SEQUENCE [LARGE SCALE GENOMIC DNA]</scope>
    <source>
        <strain evidence="2 3">105n</strain>
    </source>
</reference>